<dbReference type="Pfam" id="PF16755">
    <property type="entry name" value="Beta-prop_NUP159_NUP214"/>
    <property type="match status" value="1"/>
</dbReference>
<organism evidence="6 7">
    <name type="scientific">Debaryomyces hansenii (strain ATCC 36239 / CBS 767 / BCRC 21394 / JCM 1990 / NBRC 0083 / IGC 2968)</name>
    <name type="common">Yeast</name>
    <name type="synonym">Torulaspora hansenii</name>
    <dbReference type="NCBI Taxonomy" id="284592"/>
    <lineage>
        <taxon>Eukaryota</taxon>
        <taxon>Fungi</taxon>
        <taxon>Dikarya</taxon>
        <taxon>Ascomycota</taxon>
        <taxon>Saccharomycotina</taxon>
        <taxon>Pichiomycetes</taxon>
        <taxon>Debaryomycetaceae</taxon>
        <taxon>Debaryomyces</taxon>
    </lineage>
</organism>
<evidence type="ECO:0000256" key="2">
    <source>
        <dbReference type="ARBA" id="ARBA00022448"/>
    </source>
</evidence>
<evidence type="ECO:0000313" key="7">
    <source>
        <dbReference type="Proteomes" id="UP000000599"/>
    </source>
</evidence>
<evidence type="ECO:0000259" key="5">
    <source>
        <dbReference type="Pfam" id="PF16755"/>
    </source>
</evidence>
<dbReference type="InParanoid" id="Q6BVN6"/>
<feature type="compositionally biased region" description="Basic and acidic residues" evidence="4">
    <location>
        <begin position="771"/>
        <end position="781"/>
    </location>
</feature>
<feature type="compositionally biased region" description="Basic and acidic residues" evidence="4">
    <location>
        <begin position="856"/>
        <end position="866"/>
    </location>
</feature>
<dbReference type="InterPro" id="IPR015943">
    <property type="entry name" value="WD40/YVTN_repeat-like_dom_sf"/>
</dbReference>
<dbReference type="GeneID" id="2900526"/>
<keyword evidence="3" id="KW-0539">Nucleus</keyword>
<feature type="compositionally biased region" description="Basic and acidic residues" evidence="4">
    <location>
        <begin position="730"/>
        <end position="764"/>
    </location>
</feature>
<feature type="compositionally biased region" description="Basic and acidic residues" evidence="4">
    <location>
        <begin position="703"/>
        <end position="713"/>
    </location>
</feature>
<feature type="region of interest" description="Disordered" evidence="4">
    <location>
        <begin position="439"/>
        <end position="470"/>
    </location>
</feature>
<accession>Q6BVN6</accession>
<feature type="compositionally biased region" description="Polar residues" evidence="4">
    <location>
        <begin position="576"/>
        <end position="587"/>
    </location>
</feature>
<keyword evidence="7" id="KW-1185">Reference proteome</keyword>
<sequence>MIALQETSSEDLGFKLSTKPEGIRIFNDTIDFSEGDKNDLNLLSIGNLTGYFACSNMSSIVLDKLSLLETGDVAEGHEIRRIENLTNVSQLTFNCDESELYVVIDGNLKVINMGQYVTSEVGSEIIKEIENIEEKYIQGVKVIHPSPGSPDSVALINNLDELILIDSGVAKALQSGVSSFCWAKNGETIYYGTSSSADVTAVSANGEVLFKISNSAVSDPSEVSLVSIVELESNSKWFAVYDRGEGEPEDHEYQIYIIEKADDHTYEFYESDIAPPFGSVTRFGTYYLSSLSNWSSGQALVFVTSSLATEVSTLFINAEGRIESVTQLNDSDRAQFPINDDTGDDASPIGLGLDLTCLESVITEPCSGIDEAKGTLPKLWCLTHEGTLISWWIFDVHGLKNGKVNLQRALDYLKQEKVGSTKPSDKKEENSINTKLLNSNASATSSSENPGQSINQPLSNTPNDKTGFGASAFGTSKIGSSSSGAAFGSTGFGSTGFGSSSSGSGTGTSTGFGSTGFGSFSKPSESFGSTGFGGSKKSSESGFGSSGFGSSGFDTTGFGSNTSESMDDNKFGNTGFGSSTASSNNFKSAGGFGKYSNNNTSSQNQSSPFSSLGNKESPFAGASRDESPFAKFGKEAQPATENKTESPFAKFGKDTSSENKTESPFAKFEEASSENKTESPFAKFGKEAQPTTENKTESPFAKFGKDTSSENKTESPFAKFGKEAQPTTENKTESRFAKFEEASSENKTESPFAKFEEASSENKTESPFAKFGKDTSSENKTESPFAKFGKDTSSENKTESPFAKFGKEAQPTTENKTESRFAKFEEASSENKTESPFAKFEEASSENKTESPFAKFGKDTSSENKTESPFAKFGKEAQPTTENKTESPFAKFSKDTSSENNTESPFAKFGKEAQPTTENKTETPFAKFGKKSDTTFNIIQSSDSSNQSVTSNEETSSETPVEGEAKPESLDLLSPSKNEINENKDKVASHVGNNEEKQGSLFKSLQRNAMGADKQSDSETSSPESSESESSDESDDIAASKPKENVSNLLESMDIKSNNEPSKSGNLHESTTRIDRTENSGISPSSGAKKQDEVDSNQQALTPPSPLEFLTFEGIQGPVKGESNIVSKKIVDVYNETCGYLIIMENNVQRLAKFIDDHNTTVDRPDHKRSLDTPDLWRLASSTDLNSIIGQVKPALSSILKSSHDLDSSLTNLTAKVEESQVQRVKIDKLLSQLSLFNKESNSLVLTKRPLDFHNESLQTSLRQKLRRVKDLENELISKMMPFKARSRTDENILKNLEKVIFQMNESAYDHLKEINSLSVELCDLKLHNESDSEMPKNNHKQQSNQASVKWILSKELKNNSNSSPRLVSLHRK</sequence>
<dbReference type="STRING" id="284592.Q6BVN6"/>
<feature type="compositionally biased region" description="Polar residues" evidence="4">
    <location>
        <begin position="1079"/>
        <end position="1088"/>
    </location>
</feature>
<evidence type="ECO:0000256" key="1">
    <source>
        <dbReference type="ARBA" id="ARBA00004123"/>
    </source>
</evidence>
<evidence type="ECO:0000313" key="6">
    <source>
        <dbReference type="EMBL" id="CAG85761.2"/>
    </source>
</evidence>
<feature type="compositionally biased region" description="Basic and acidic residues" evidence="4">
    <location>
        <begin position="651"/>
        <end position="677"/>
    </location>
</feature>
<keyword evidence="2" id="KW-0813">Transport</keyword>
<feature type="region of interest" description="Disordered" evidence="4">
    <location>
        <begin position="1354"/>
        <end position="1373"/>
    </location>
</feature>
<feature type="compositionally biased region" description="Basic and acidic residues" evidence="4">
    <location>
        <begin position="979"/>
        <end position="998"/>
    </location>
</feature>
<feature type="compositionally biased region" description="Polar residues" evidence="4">
    <location>
        <begin position="1045"/>
        <end position="1069"/>
    </location>
</feature>
<dbReference type="GO" id="GO:0005634">
    <property type="term" value="C:nucleus"/>
    <property type="evidence" value="ECO:0007669"/>
    <property type="project" value="UniProtKB-SubCell"/>
</dbReference>
<feature type="compositionally biased region" description="Low complexity" evidence="4">
    <location>
        <begin position="937"/>
        <end position="959"/>
    </location>
</feature>
<gene>
    <name evidence="6" type="ordered locus">DEHA2C01210g</name>
</gene>
<feature type="domain" description="Nucleoporin Nup159/Nup146 N-terminal" evidence="5">
    <location>
        <begin position="39"/>
        <end position="388"/>
    </location>
</feature>
<dbReference type="InterPro" id="IPR039462">
    <property type="entry name" value="Nup159/Nup146_N"/>
</dbReference>
<dbReference type="KEGG" id="dha:DEHA2C01210g"/>
<reference evidence="6 7" key="1">
    <citation type="journal article" date="2004" name="Nature">
        <title>Genome evolution in yeasts.</title>
        <authorList>
            <consortium name="Genolevures"/>
            <person name="Dujon B."/>
            <person name="Sherman D."/>
            <person name="Fischer G."/>
            <person name="Durrens P."/>
            <person name="Casaregola S."/>
            <person name="Lafontaine I."/>
            <person name="de Montigny J."/>
            <person name="Marck C."/>
            <person name="Neuveglise C."/>
            <person name="Talla E."/>
            <person name="Goffard N."/>
            <person name="Frangeul L."/>
            <person name="Aigle M."/>
            <person name="Anthouard V."/>
            <person name="Babour A."/>
            <person name="Barbe V."/>
            <person name="Barnay S."/>
            <person name="Blanchin S."/>
            <person name="Beckerich J.M."/>
            <person name="Beyne E."/>
            <person name="Bleykasten C."/>
            <person name="Boisrame A."/>
            <person name="Boyer J."/>
            <person name="Cattolico L."/>
            <person name="Confanioleri F."/>
            <person name="de Daruvar A."/>
            <person name="Despons L."/>
            <person name="Fabre E."/>
            <person name="Fairhead C."/>
            <person name="Ferry-Dumazet H."/>
            <person name="Groppi A."/>
            <person name="Hantraye F."/>
            <person name="Hennequin C."/>
            <person name="Jauniaux N."/>
            <person name="Joyet P."/>
            <person name="Kachouri R."/>
            <person name="Kerrest A."/>
            <person name="Koszul R."/>
            <person name="Lemaire M."/>
            <person name="Lesur I."/>
            <person name="Ma L."/>
            <person name="Muller H."/>
            <person name="Nicaud J.M."/>
            <person name="Nikolski M."/>
            <person name="Oztas S."/>
            <person name="Ozier-Kalogeropoulos O."/>
            <person name="Pellenz S."/>
            <person name="Potier S."/>
            <person name="Richard G.F."/>
            <person name="Straub M.L."/>
            <person name="Suleau A."/>
            <person name="Swennene D."/>
            <person name="Tekaia F."/>
            <person name="Wesolowski-Louvel M."/>
            <person name="Westhof E."/>
            <person name="Wirth B."/>
            <person name="Zeniou-Meyer M."/>
            <person name="Zivanovic I."/>
            <person name="Bolotin-Fukuhara M."/>
            <person name="Thierry A."/>
            <person name="Bouchier C."/>
            <person name="Caudron B."/>
            <person name="Scarpelli C."/>
            <person name="Gaillardin C."/>
            <person name="Weissenbach J."/>
            <person name="Wincker P."/>
            <person name="Souciet J.L."/>
        </authorList>
    </citation>
    <scope>NUCLEOTIDE SEQUENCE [LARGE SCALE GENOMIC DNA]</scope>
    <source>
        <strain evidence="7">ATCC 36239 / CBS 767 / BCRC 21394 / JCM 1990 / NBRC 0083 / IGC 2968</strain>
    </source>
</reference>
<dbReference type="OrthoDB" id="248320at2759"/>
<dbReference type="OMA" id="NIYTWRI"/>
<dbReference type="VEuPathDB" id="FungiDB:DEHA2C01210g"/>
<dbReference type="RefSeq" id="XP_457733.2">
    <property type="nucleotide sequence ID" value="XM_457733.1"/>
</dbReference>
<proteinExistence type="predicted"/>
<feature type="compositionally biased region" description="Basic and acidic residues" evidence="4">
    <location>
        <begin position="623"/>
        <end position="634"/>
    </location>
</feature>
<comment type="subcellular location">
    <subcellularLocation>
        <location evidence="1">Nucleus</location>
    </subcellularLocation>
</comment>
<feature type="compositionally biased region" description="Low complexity" evidence="4">
    <location>
        <begin position="551"/>
        <end position="563"/>
    </location>
</feature>
<dbReference type="eggNOG" id="KOG3630">
    <property type="taxonomic scope" value="Eukaryota"/>
</dbReference>
<evidence type="ECO:0000256" key="4">
    <source>
        <dbReference type="SAM" id="MobiDB-lite"/>
    </source>
</evidence>
<dbReference type="EMBL" id="CR382135">
    <property type="protein sequence ID" value="CAG85761.2"/>
    <property type="molecule type" value="Genomic_DNA"/>
</dbReference>
<feature type="compositionally biased region" description="Polar residues" evidence="4">
    <location>
        <begin position="448"/>
        <end position="464"/>
    </location>
</feature>
<feature type="compositionally biased region" description="Low complexity" evidence="4">
    <location>
        <begin position="596"/>
        <end position="611"/>
    </location>
</feature>
<dbReference type="Proteomes" id="UP000000599">
    <property type="component" value="Chromosome C"/>
</dbReference>
<name>Q6BVN6_DEBHA</name>
<dbReference type="HOGENOM" id="CLU_258194_0_0_1"/>
<feature type="region of interest" description="Disordered" evidence="4">
    <location>
        <begin position="523"/>
        <end position="1105"/>
    </location>
</feature>
<feature type="compositionally biased region" description="Basic and acidic residues" evidence="4">
    <location>
        <begin position="815"/>
        <end position="849"/>
    </location>
</feature>
<evidence type="ECO:0000256" key="3">
    <source>
        <dbReference type="ARBA" id="ARBA00023242"/>
    </source>
</evidence>
<feature type="compositionally biased region" description="Acidic residues" evidence="4">
    <location>
        <begin position="1026"/>
        <end position="1036"/>
    </location>
</feature>
<dbReference type="Gene3D" id="2.130.10.10">
    <property type="entry name" value="YVTN repeat-like/Quinoprotein amine dehydrogenase"/>
    <property type="match status" value="1"/>
</dbReference>
<feature type="compositionally biased region" description="Basic and acidic residues" evidence="4">
    <location>
        <begin position="788"/>
        <end position="798"/>
    </location>
</feature>
<dbReference type="SUPFAM" id="SSF117289">
    <property type="entry name" value="Nucleoporin domain"/>
    <property type="match status" value="1"/>
</dbReference>
<protein>
    <submittedName>
        <fullName evidence="6">DEHA2C01210p</fullName>
    </submittedName>
</protein>